<reference evidence="2" key="1">
    <citation type="submission" date="2015-10" db="EMBL/GenBank/DDBJ databases">
        <authorList>
            <person name="Gilbert D.G."/>
        </authorList>
    </citation>
    <scope>NUCLEOTIDE SEQUENCE</scope>
</reference>
<evidence type="ECO:0000313" key="2">
    <source>
        <dbReference type="EMBL" id="CUV01927.1"/>
    </source>
</evidence>
<sequence length="141" mass="14780">MPQGTITNLHIARVKGTPSDPVQEATAISGLGLEGDRSAFEGNKRQVLFIDKETLDDLGLAPGQVKENITVTGLDLSQTKAGQVFRIGDDVTMELVGDCEACGKMEALALGLQDKIDGKRGMLAIVVNGGSIKVGDSITVQ</sequence>
<dbReference type="GO" id="GO:0030170">
    <property type="term" value="F:pyridoxal phosphate binding"/>
    <property type="evidence" value="ECO:0007669"/>
    <property type="project" value="InterPro"/>
</dbReference>
<dbReference type="PANTHER" id="PTHR36930:SF1">
    <property type="entry name" value="MOSC DOMAIN-CONTAINING PROTEIN"/>
    <property type="match status" value="1"/>
</dbReference>
<proteinExistence type="predicted"/>
<organism evidence="2">
    <name type="scientific">hydrothermal vent metagenome</name>
    <dbReference type="NCBI Taxonomy" id="652676"/>
    <lineage>
        <taxon>unclassified sequences</taxon>
        <taxon>metagenomes</taxon>
        <taxon>ecological metagenomes</taxon>
    </lineage>
</organism>
<dbReference type="GO" id="GO:0030151">
    <property type="term" value="F:molybdenum ion binding"/>
    <property type="evidence" value="ECO:0007669"/>
    <property type="project" value="InterPro"/>
</dbReference>
<feature type="domain" description="MOSC" evidence="1">
    <location>
        <begin position="20"/>
        <end position="141"/>
    </location>
</feature>
<dbReference type="PROSITE" id="PS51340">
    <property type="entry name" value="MOSC"/>
    <property type="match status" value="1"/>
</dbReference>
<gene>
    <name evidence="2" type="ORF">MGWOODY_Clf1603</name>
</gene>
<dbReference type="Gene3D" id="2.40.33.20">
    <property type="entry name" value="PK beta-barrel domain-like"/>
    <property type="match status" value="1"/>
</dbReference>
<name>A0A170Q9N7_9ZZZZ</name>
<dbReference type="InterPro" id="IPR005302">
    <property type="entry name" value="MoCF_Sase_C"/>
</dbReference>
<dbReference type="SUPFAM" id="SSF50800">
    <property type="entry name" value="PK beta-barrel domain-like"/>
    <property type="match status" value="1"/>
</dbReference>
<dbReference type="InterPro" id="IPR052716">
    <property type="entry name" value="MOSC_domain"/>
</dbReference>
<dbReference type="PANTHER" id="PTHR36930">
    <property type="entry name" value="METAL-SULFUR CLUSTER BIOSYNTHESIS PROTEINS YUAD-RELATED"/>
    <property type="match status" value="1"/>
</dbReference>
<dbReference type="EMBL" id="FAXA01000151">
    <property type="protein sequence ID" value="CUV01927.1"/>
    <property type="molecule type" value="Genomic_DNA"/>
</dbReference>
<dbReference type="GO" id="GO:0003824">
    <property type="term" value="F:catalytic activity"/>
    <property type="evidence" value="ECO:0007669"/>
    <property type="project" value="InterPro"/>
</dbReference>
<protein>
    <submittedName>
        <fullName evidence="2">MOSC domain protein</fullName>
    </submittedName>
</protein>
<dbReference type="InterPro" id="IPR011037">
    <property type="entry name" value="Pyrv_Knase-like_insert_dom_sf"/>
</dbReference>
<evidence type="ECO:0000259" key="1">
    <source>
        <dbReference type="PROSITE" id="PS51340"/>
    </source>
</evidence>
<accession>A0A170Q9N7</accession>
<dbReference type="Pfam" id="PF03473">
    <property type="entry name" value="MOSC"/>
    <property type="match status" value="1"/>
</dbReference>
<dbReference type="AlphaFoldDB" id="A0A170Q9N7"/>